<keyword evidence="1" id="KW-0472">Membrane</keyword>
<dbReference type="RefSeq" id="WP_193373901.1">
    <property type="nucleotide sequence ID" value="NZ_CP004078.1"/>
</dbReference>
<proteinExistence type="predicted"/>
<sequence length="55" mass="6050">MASKNNSPLEDELSAEDYAIIAAALTALSDFFAFLSLVKAKQTTEVETNKKKRKT</sequence>
<evidence type="ECO:0000313" key="2">
    <source>
        <dbReference type="EMBL" id="AHV98292.1"/>
    </source>
</evidence>
<dbReference type="AlphaFoldDB" id="X4ZM24"/>
<keyword evidence="1" id="KW-0812">Transmembrane</keyword>
<dbReference type="KEGG" id="psab:PSAB_16950"/>
<organism evidence="2 3">
    <name type="scientific">Paenibacillus sabinae T27</name>
    <dbReference type="NCBI Taxonomy" id="1268072"/>
    <lineage>
        <taxon>Bacteria</taxon>
        <taxon>Bacillati</taxon>
        <taxon>Bacillota</taxon>
        <taxon>Bacilli</taxon>
        <taxon>Bacillales</taxon>
        <taxon>Paenibacillaceae</taxon>
        <taxon>Paenibacillus</taxon>
    </lineage>
</organism>
<dbReference type="EMBL" id="CP004078">
    <property type="protein sequence ID" value="AHV98292.1"/>
    <property type="molecule type" value="Genomic_DNA"/>
</dbReference>
<dbReference type="eggNOG" id="ENOG503062B">
    <property type="taxonomic scope" value="Bacteria"/>
</dbReference>
<feature type="transmembrane region" description="Helical" evidence="1">
    <location>
        <begin position="18"/>
        <end position="38"/>
    </location>
</feature>
<evidence type="ECO:0000313" key="3">
    <source>
        <dbReference type="Proteomes" id="UP000019772"/>
    </source>
</evidence>
<gene>
    <name evidence="2" type="ORF">PSAB_16950</name>
</gene>
<accession>X4ZM24</accession>
<dbReference type="PATRIC" id="fig|1268072.3.peg.3496"/>
<keyword evidence="1" id="KW-1133">Transmembrane helix</keyword>
<evidence type="ECO:0000256" key="1">
    <source>
        <dbReference type="SAM" id="Phobius"/>
    </source>
</evidence>
<protein>
    <submittedName>
        <fullName evidence="2">Uncharacterized protein</fullName>
    </submittedName>
</protein>
<keyword evidence="3" id="KW-1185">Reference proteome</keyword>
<dbReference type="Proteomes" id="UP000019772">
    <property type="component" value="Chromosome"/>
</dbReference>
<name>X4ZM24_9BACL</name>
<reference evidence="2 3" key="1">
    <citation type="journal article" date="2014" name="PLoS Genet.">
        <title>Comparative Genomic Analysis of N2-Fixing and Non-N2-Fixing Paenibacillus spp.: Organization, Evolution and Expression of the Nitrogen Fixation Genes.</title>
        <authorList>
            <person name="Xie J.B."/>
            <person name="Du Z."/>
            <person name="Bai L."/>
            <person name="Tian C."/>
            <person name="Zhang Y."/>
            <person name="Xie J.Y."/>
            <person name="Wang T."/>
            <person name="Liu X."/>
            <person name="Chen X."/>
            <person name="Cheng Q."/>
            <person name="Chen S."/>
            <person name="Li J."/>
        </authorList>
    </citation>
    <scope>NUCLEOTIDE SEQUENCE [LARGE SCALE GENOMIC DNA]</scope>
    <source>
        <strain evidence="2 3">T27</strain>
    </source>
</reference>
<dbReference type="HOGENOM" id="CLU_3028034_0_0_9"/>